<gene>
    <name evidence="2" type="ORF">EDD36DRAFT_239405</name>
</gene>
<dbReference type="Proteomes" id="UP001203852">
    <property type="component" value="Unassembled WGS sequence"/>
</dbReference>
<dbReference type="EMBL" id="MU404354">
    <property type="protein sequence ID" value="KAI1612519.1"/>
    <property type="molecule type" value="Genomic_DNA"/>
</dbReference>
<feature type="region of interest" description="Disordered" evidence="1">
    <location>
        <begin position="1"/>
        <end position="213"/>
    </location>
</feature>
<proteinExistence type="predicted"/>
<reference evidence="2" key="1">
    <citation type="journal article" date="2022" name="bioRxiv">
        <title>Deciphering the potential niche of two novel black yeast fungi from a biological soil crust based on their genomes, phenotypes, and melanin regulation.</title>
        <authorList>
            <consortium name="DOE Joint Genome Institute"/>
            <person name="Carr E.C."/>
            <person name="Barton Q."/>
            <person name="Grambo S."/>
            <person name="Sullivan M."/>
            <person name="Renfro C.M."/>
            <person name="Kuo A."/>
            <person name="Pangilinan J."/>
            <person name="Lipzen A."/>
            <person name="Keymanesh K."/>
            <person name="Savage E."/>
            <person name="Barry K."/>
            <person name="Grigoriev I.V."/>
            <person name="Riekhof W.R."/>
            <person name="Harris S.S."/>
        </authorList>
    </citation>
    <scope>NUCLEOTIDE SEQUENCE</scope>
    <source>
        <strain evidence="2">JF 03-4F</strain>
    </source>
</reference>
<sequence length="213" mass="23855">MPTILTPQGWVKVAAPPPSRPKKRVKYDPVRALKGPLSYLSCQPLPPSPNKKTTGNRPQYPYDLDVPPEKLEQQSRTPRQSSRAASAPHQVQEIQYIDEEDYLEELGLQGRLTGSESSRSSRSVTPPPPKSPSRSQRHEHDHHHSPQSARSYARHRPVEAAPRPTSAYHPQTQGGSRDYNNYSAPGSFERPPPPSNARNISYAWYNATTPLNL</sequence>
<evidence type="ECO:0000256" key="1">
    <source>
        <dbReference type="SAM" id="MobiDB-lite"/>
    </source>
</evidence>
<feature type="compositionally biased region" description="Low complexity" evidence="1">
    <location>
        <begin position="115"/>
        <end position="124"/>
    </location>
</feature>
<name>A0AAN6IEF3_9EURO</name>
<feature type="compositionally biased region" description="Polar residues" evidence="1">
    <location>
        <begin position="74"/>
        <end position="84"/>
    </location>
</feature>
<organism evidence="2 3">
    <name type="scientific">Exophiala viscosa</name>
    <dbReference type="NCBI Taxonomy" id="2486360"/>
    <lineage>
        <taxon>Eukaryota</taxon>
        <taxon>Fungi</taxon>
        <taxon>Dikarya</taxon>
        <taxon>Ascomycota</taxon>
        <taxon>Pezizomycotina</taxon>
        <taxon>Eurotiomycetes</taxon>
        <taxon>Chaetothyriomycetidae</taxon>
        <taxon>Chaetothyriales</taxon>
        <taxon>Herpotrichiellaceae</taxon>
        <taxon>Exophiala</taxon>
    </lineage>
</organism>
<protein>
    <submittedName>
        <fullName evidence="2">Uncharacterized protein</fullName>
    </submittedName>
</protein>
<accession>A0AAN6IEF3</accession>
<dbReference type="AlphaFoldDB" id="A0AAN6IEF3"/>
<keyword evidence="3" id="KW-1185">Reference proteome</keyword>
<feature type="compositionally biased region" description="Polar residues" evidence="1">
    <location>
        <begin position="168"/>
        <end position="184"/>
    </location>
</feature>
<evidence type="ECO:0000313" key="3">
    <source>
        <dbReference type="Proteomes" id="UP001203852"/>
    </source>
</evidence>
<comment type="caution">
    <text evidence="2">The sequence shown here is derived from an EMBL/GenBank/DDBJ whole genome shotgun (WGS) entry which is preliminary data.</text>
</comment>
<evidence type="ECO:0000313" key="2">
    <source>
        <dbReference type="EMBL" id="KAI1612519.1"/>
    </source>
</evidence>